<feature type="region of interest" description="Disordered" evidence="1">
    <location>
        <begin position="1"/>
        <end position="36"/>
    </location>
</feature>
<evidence type="ECO:0000313" key="3">
    <source>
        <dbReference type="Proteomes" id="UP001519460"/>
    </source>
</evidence>
<keyword evidence="3" id="KW-1185">Reference proteome</keyword>
<protein>
    <submittedName>
        <fullName evidence="2">Uncharacterized protein</fullName>
    </submittedName>
</protein>
<evidence type="ECO:0000313" key="2">
    <source>
        <dbReference type="EMBL" id="KAK7503938.1"/>
    </source>
</evidence>
<dbReference type="AlphaFoldDB" id="A0ABD0LXX6"/>
<dbReference type="EMBL" id="JACVVK020000017">
    <property type="protein sequence ID" value="KAK7503938.1"/>
    <property type="molecule type" value="Genomic_DNA"/>
</dbReference>
<organism evidence="2 3">
    <name type="scientific">Batillaria attramentaria</name>
    <dbReference type="NCBI Taxonomy" id="370345"/>
    <lineage>
        <taxon>Eukaryota</taxon>
        <taxon>Metazoa</taxon>
        <taxon>Spiralia</taxon>
        <taxon>Lophotrochozoa</taxon>
        <taxon>Mollusca</taxon>
        <taxon>Gastropoda</taxon>
        <taxon>Caenogastropoda</taxon>
        <taxon>Sorbeoconcha</taxon>
        <taxon>Cerithioidea</taxon>
        <taxon>Batillariidae</taxon>
        <taxon>Batillaria</taxon>
    </lineage>
</organism>
<proteinExistence type="predicted"/>
<dbReference type="Proteomes" id="UP001519460">
    <property type="component" value="Unassembled WGS sequence"/>
</dbReference>
<accession>A0ABD0LXX6</accession>
<comment type="caution">
    <text evidence="2">The sequence shown here is derived from an EMBL/GenBank/DDBJ whole genome shotgun (WGS) entry which is preliminary data.</text>
</comment>
<sequence length="107" mass="11818">MVITSAGPTTIIPDHNTTNQHRPRWGGKEQGGGGDQYWGNIGRETGWCIDVDTRILVVILGSDVGEIGRANLVSHSSSFGLPEKLHDPERRRRDRWCLLGKRGKCLG</sequence>
<evidence type="ECO:0000256" key="1">
    <source>
        <dbReference type="SAM" id="MobiDB-lite"/>
    </source>
</evidence>
<gene>
    <name evidence="2" type="ORF">BaRGS_00004670</name>
</gene>
<name>A0ABD0LXX6_9CAEN</name>
<reference evidence="2 3" key="1">
    <citation type="journal article" date="2023" name="Sci. Data">
        <title>Genome assembly of the Korean intertidal mud-creeper Batillaria attramentaria.</title>
        <authorList>
            <person name="Patra A.K."/>
            <person name="Ho P.T."/>
            <person name="Jun S."/>
            <person name="Lee S.J."/>
            <person name="Kim Y."/>
            <person name="Won Y.J."/>
        </authorList>
    </citation>
    <scope>NUCLEOTIDE SEQUENCE [LARGE SCALE GENOMIC DNA]</scope>
    <source>
        <strain evidence="2">Wonlab-2016</strain>
    </source>
</reference>